<accession>A0A7X0SJB7</accession>
<dbReference type="Proteomes" id="UP000564644">
    <property type="component" value="Unassembled WGS sequence"/>
</dbReference>
<keyword evidence="2" id="KW-1185">Reference proteome</keyword>
<name>A0A7X0SJB7_9BACL</name>
<dbReference type="AlphaFoldDB" id="A0A7X0SJB7"/>
<evidence type="ECO:0000313" key="2">
    <source>
        <dbReference type="Proteomes" id="UP000564644"/>
    </source>
</evidence>
<sequence length="62" mass="6748">MRRRCGSGLICAFVLGPELPEDRSLPGLPEAVPVYGRDEAESIALRICGVLGLSLYSTREKE</sequence>
<reference evidence="1 2" key="1">
    <citation type="submission" date="2020-08" db="EMBL/GenBank/DDBJ databases">
        <title>Cohnella phylogeny.</title>
        <authorList>
            <person name="Dunlap C."/>
        </authorList>
    </citation>
    <scope>NUCLEOTIDE SEQUENCE [LARGE SCALE GENOMIC DNA]</scope>
    <source>
        <strain evidence="1 2">CBP 2801</strain>
    </source>
</reference>
<gene>
    <name evidence="1" type="ORF">H7C18_08990</name>
</gene>
<proteinExistence type="predicted"/>
<organism evidence="1 2">
    <name type="scientific">Cohnella zeiphila</name>
    <dbReference type="NCBI Taxonomy" id="2761120"/>
    <lineage>
        <taxon>Bacteria</taxon>
        <taxon>Bacillati</taxon>
        <taxon>Bacillota</taxon>
        <taxon>Bacilli</taxon>
        <taxon>Bacillales</taxon>
        <taxon>Paenibacillaceae</taxon>
        <taxon>Cohnella</taxon>
    </lineage>
</organism>
<comment type="caution">
    <text evidence="1">The sequence shown here is derived from an EMBL/GenBank/DDBJ whole genome shotgun (WGS) entry which is preliminary data.</text>
</comment>
<dbReference type="RefSeq" id="WP_185128685.1">
    <property type="nucleotide sequence ID" value="NZ_JACJVO010000009.1"/>
</dbReference>
<evidence type="ECO:0000313" key="1">
    <source>
        <dbReference type="EMBL" id="MBB6731038.1"/>
    </source>
</evidence>
<dbReference type="EMBL" id="JACJVO010000009">
    <property type="protein sequence ID" value="MBB6731038.1"/>
    <property type="molecule type" value="Genomic_DNA"/>
</dbReference>
<protein>
    <submittedName>
        <fullName evidence="1">Uncharacterized protein</fullName>
    </submittedName>
</protein>